<dbReference type="AlphaFoldDB" id="A0A8D8QZ06"/>
<dbReference type="GO" id="GO:0003964">
    <property type="term" value="F:RNA-directed DNA polymerase activity"/>
    <property type="evidence" value="ECO:0007669"/>
    <property type="project" value="UniProtKB-EC"/>
</dbReference>
<dbReference type="InterPro" id="IPR036397">
    <property type="entry name" value="RNaseH_sf"/>
</dbReference>
<evidence type="ECO:0000259" key="3">
    <source>
        <dbReference type="PROSITE" id="PS50994"/>
    </source>
</evidence>
<dbReference type="InterPro" id="IPR001584">
    <property type="entry name" value="Integrase_cat-core"/>
</dbReference>
<feature type="region of interest" description="Disordered" evidence="2">
    <location>
        <begin position="446"/>
        <end position="537"/>
    </location>
</feature>
<feature type="compositionally biased region" description="Basic and acidic residues" evidence="2">
    <location>
        <begin position="464"/>
        <end position="481"/>
    </location>
</feature>
<dbReference type="EMBL" id="HBUF01114718">
    <property type="protein sequence ID" value="CAG6640939.1"/>
    <property type="molecule type" value="Transcribed_RNA"/>
</dbReference>
<dbReference type="SUPFAM" id="SSF53098">
    <property type="entry name" value="Ribonuclease H-like"/>
    <property type="match status" value="1"/>
</dbReference>
<evidence type="ECO:0000256" key="1">
    <source>
        <dbReference type="ARBA" id="ARBA00012493"/>
    </source>
</evidence>
<dbReference type="PANTHER" id="PTHR37984:SF5">
    <property type="entry name" value="PROTEIN NYNRIN-LIKE"/>
    <property type="match status" value="1"/>
</dbReference>
<dbReference type="InterPro" id="IPR012337">
    <property type="entry name" value="RNaseH-like_sf"/>
</dbReference>
<feature type="compositionally biased region" description="Polar residues" evidence="2">
    <location>
        <begin position="482"/>
        <end position="501"/>
    </location>
</feature>
<name>A0A8D8QZ06_9HEMI</name>
<sequence length="537" mass="60884">MGASRLQRWALVLSEFDYSLQYIKGNSNLADWFSRFPQSDVDSEVEDKIYDYVNFVQNSTPIDFQVIQKATKEDRFLERVKSYIIHGWPNSCKEDNLRAYFVKKDDLFVDSEVVMWGYRMVIPSKCRVSLLEELHATHMGASKMKSLARSYFWWPCIDEEIEKFAKNCSICLSLRSNPSQVQSKWPESSSPFQRVHVDFLELKGVKYLILTDSYSRWPELVRMSRTDVDCTMDALREIFARFGIPNTLVSDNGPPFQSGKFQTFCLKNKICHITTPPYHPKSNGAAEIAVKTFKVSLAKMSLGIKSSDVSSLVSRYLLTYRNTPHWVTERTPSELFLGRKVRTPFDFIKEGDSFDKQGAPDSAGLLGRRQVSFCSGEKVYVRCYQDQSRVKWVKGTIVKKIGKVVYLVRLDDGAVVKRHLDQIVQYDSSENCSSRALLFDDLDVSQPANTDTNVPSDSDVLQPTDRDTIDSHDGDAIDSHDSNVSLTSPSNDTPSFPSVTLTDVPVEVDTGSGDIPYVRPRRNCGPPSRLTYSKLGG</sequence>
<dbReference type="GO" id="GO:0015074">
    <property type="term" value="P:DNA integration"/>
    <property type="evidence" value="ECO:0007669"/>
    <property type="project" value="InterPro"/>
</dbReference>
<dbReference type="GO" id="GO:0003676">
    <property type="term" value="F:nucleic acid binding"/>
    <property type="evidence" value="ECO:0007669"/>
    <property type="project" value="InterPro"/>
</dbReference>
<reference evidence="4" key="1">
    <citation type="submission" date="2021-05" db="EMBL/GenBank/DDBJ databases">
        <authorList>
            <person name="Alioto T."/>
            <person name="Alioto T."/>
            <person name="Gomez Garrido J."/>
        </authorList>
    </citation>
    <scope>NUCLEOTIDE SEQUENCE</scope>
</reference>
<protein>
    <recommendedName>
        <fullName evidence="1">RNA-directed DNA polymerase</fullName>
        <ecNumber evidence="1">2.7.7.49</ecNumber>
    </recommendedName>
</protein>
<dbReference type="InterPro" id="IPR050951">
    <property type="entry name" value="Retrovirus_Pol_polyprotein"/>
</dbReference>
<dbReference type="EMBL" id="HBUF01114719">
    <property type="protein sequence ID" value="CAG6640941.1"/>
    <property type="molecule type" value="Transcribed_RNA"/>
</dbReference>
<evidence type="ECO:0000313" key="4">
    <source>
        <dbReference type="EMBL" id="CAG6640941.1"/>
    </source>
</evidence>
<feature type="compositionally biased region" description="Polar residues" evidence="2">
    <location>
        <begin position="446"/>
        <end position="461"/>
    </location>
</feature>
<organism evidence="4">
    <name type="scientific">Cacopsylla melanoneura</name>
    <dbReference type="NCBI Taxonomy" id="428564"/>
    <lineage>
        <taxon>Eukaryota</taxon>
        <taxon>Metazoa</taxon>
        <taxon>Ecdysozoa</taxon>
        <taxon>Arthropoda</taxon>
        <taxon>Hexapoda</taxon>
        <taxon>Insecta</taxon>
        <taxon>Pterygota</taxon>
        <taxon>Neoptera</taxon>
        <taxon>Paraneoptera</taxon>
        <taxon>Hemiptera</taxon>
        <taxon>Sternorrhyncha</taxon>
        <taxon>Psylloidea</taxon>
        <taxon>Psyllidae</taxon>
        <taxon>Psyllinae</taxon>
        <taxon>Cacopsylla</taxon>
    </lineage>
</organism>
<dbReference type="InterPro" id="IPR041588">
    <property type="entry name" value="Integrase_H2C2"/>
</dbReference>
<dbReference type="Pfam" id="PF17921">
    <property type="entry name" value="Integrase_H2C2"/>
    <property type="match status" value="1"/>
</dbReference>
<dbReference type="Gene3D" id="1.10.340.70">
    <property type="match status" value="1"/>
</dbReference>
<proteinExistence type="predicted"/>
<dbReference type="Pfam" id="PF00665">
    <property type="entry name" value="rve"/>
    <property type="match status" value="1"/>
</dbReference>
<dbReference type="EC" id="2.7.7.49" evidence="1"/>
<evidence type="ECO:0000256" key="2">
    <source>
        <dbReference type="SAM" id="MobiDB-lite"/>
    </source>
</evidence>
<dbReference type="PANTHER" id="PTHR37984">
    <property type="entry name" value="PROTEIN CBG26694"/>
    <property type="match status" value="1"/>
</dbReference>
<dbReference type="FunFam" id="1.10.340.70:FF:000003">
    <property type="entry name" value="Protein CBG25708"/>
    <property type="match status" value="1"/>
</dbReference>
<dbReference type="Gene3D" id="3.30.420.10">
    <property type="entry name" value="Ribonuclease H-like superfamily/Ribonuclease H"/>
    <property type="match status" value="1"/>
</dbReference>
<dbReference type="PROSITE" id="PS50994">
    <property type="entry name" value="INTEGRASE"/>
    <property type="match status" value="1"/>
</dbReference>
<dbReference type="FunFam" id="3.30.420.10:FF:000063">
    <property type="entry name" value="Retrovirus-related Pol polyprotein from transposon 297-like Protein"/>
    <property type="match status" value="1"/>
</dbReference>
<accession>A0A8D8QZ06</accession>
<feature type="domain" description="Integrase catalytic" evidence="3">
    <location>
        <begin position="187"/>
        <end position="340"/>
    </location>
</feature>